<feature type="region of interest" description="Disordered" evidence="1">
    <location>
        <begin position="1"/>
        <end position="26"/>
    </location>
</feature>
<name>A0AAV0VNA3_9HEMI</name>
<comment type="caution">
    <text evidence="2">The sequence shown here is derived from an EMBL/GenBank/DDBJ whole genome shotgun (WGS) entry which is preliminary data.</text>
</comment>
<dbReference type="EMBL" id="CARXXK010000001">
    <property type="protein sequence ID" value="CAI6344276.1"/>
    <property type="molecule type" value="Genomic_DNA"/>
</dbReference>
<protein>
    <submittedName>
        <fullName evidence="2">Uncharacterized protein</fullName>
    </submittedName>
</protein>
<gene>
    <name evidence="2" type="ORF">MEUPH1_LOCUS1431</name>
</gene>
<sequence>MALNTSVDHEYSQYTPSPRVQQGSRRAPSYHTLFQIRLEKIPTEKRHDLRMCSLIGCGWRGRLLQLITAVLPFRVCAVFQTYLE</sequence>
<evidence type="ECO:0000313" key="2">
    <source>
        <dbReference type="EMBL" id="CAI6344276.1"/>
    </source>
</evidence>
<evidence type="ECO:0000256" key="1">
    <source>
        <dbReference type="SAM" id="MobiDB-lite"/>
    </source>
</evidence>
<dbReference type="AlphaFoldDB" id="A0AAV0VNA3"/>
<evidence type="ECO:0000313" key="3">
    <source>
        <dbReference type="Proteomes" id="UP001160148"/>
    </source>
</evidence>
<accession>A0AAV0VNA3</accession>
<reference evidence="2 3" key="1">
    <citation type="submission" date="2023-01" db="EMBL/GenBank/DDBJ databases">
        <authorList>
            <person name="Whitehead M."/>
        </authorList>
    </citation>
    <scope>NUCLEOTIDE SEQUENCE [LARGE SCALE GENOMIC DNA]</scope>
</reference>
<feature type="compositionally biased region" description="Polar residues" evidence="1">
    <location>
        <begin position="1"/>
        <end position="24"/>
    </location>
</feature>
<organism evidence="2 3">
    <name type="scientific">Macrosiphum euphorbiae</name>
    <name type="common">potato aphid</name>
    <dbReference type="NCBI Taxonomy" id="13131"/>
    <lineage>
        <taxon>Eukaryota</taxon>
        <taxon>Metazoa</taxon>
        <taxon>Ecdysozoa</taxon>
        <taxon>Arthropoda</taxon>
        <taxon>Hexapoda</taxon>
        <taxon>Insecta</taxon>
        <taxon>Pterygota</taxon>
        <taxon>Neoptera</taxon>
        <taxon>Paraneoptera</taxon>
        <taxon>Hemiptera</taxon>
        <taxon>Sternorrhyncha</taxon>
        <taxon>Aphidomorpha</taxon>
        <taxon>Aphidoidea</taxon>
        <taxon>Aphididae</taxon>
        <taxon>Macrosiphini</taxon>
        <taxon>Macrosiphum</taxon>
    </lineage>
</organism>
<keyword evidence="3" id="KW-1185">Reference proteome</keyword>
<dbReference type="Proteomes" id="UP001160148">
    <property type="component" value="Unassembled WGS sequence"/>
</dbReference>
<proteinExistence type="predicted"/>